<protein>
    <recommendedName>
        <fullName evidence="9">Transcriptional repressor</fullName>
    </recommendedName>
</protein>
<comment type="caution">
    <text evidence="7">The sequence shown here is derived from an EMBL/GenBank/DDBJ whole genome shotgun (WGS) entry which is preliminary data.</text>
</comment>
<evidence type="ECO:0000256" key="5">
    <source>
        <dbReference type="ARBA" id="ARBA00023125"/>
    </source>
</evidence>
<dbReference type="RefSeq" id="WP_118761880.1">
    <property type="nucleotide sequence ID" value="NZ_BLYJ01000030.1"/>
</dbReference>
<gene>
    <name evidence="7" type="ORF">BUFA31_21470</name>
</gene>
<reference evidence="7 8" key="1">
    <citation type="submission" date="2020-06" db="EMBL/GenBank/DDBJ databases">
        <title>Characterization of fructooligosaccharide metabolism and fructooligosaccharide-degrading enzymes in human commensal butyrate producers.</title>
        <authorList>
            <person name="Tanno H."/>
            <person name="Fujii T."/>
            <person name="Hirano K."/>
            <person name="Maeno S."/>
            <person name="Tonozuka T."/>
            <person name="Sakamoto M."/>
            <person name="Ohkuma M."/>
            <person name="Tochio T."/>
            <person name="Endo A."/>
        </authorList>
    </citation>
    <scope>NUCLEOTIDE SEQUENCE [LARGE SCALE GENOMIC DNA]</scope>
    <source>
        <strain evidence="7 8">JCM 31056</strain>
    </source>
</reference>
<evidence type="ECO:0000256" key="2">
    <source>
        <dbReference type="ARBA" id="ARBA00022491"/>
    </source>
</evidence>
<dbReference type="Proteomes" id="UP000620147">
    <property type="component" value="Unassembled WGS sequence"/>
</dbReference>
<dbReference type="InterPro" id="IPR036388">
    <property type="entry name" value="WH-like_DNA-bd_sf"/>
</dbReference>
<keyword evidence="8" id="KW-1185">Reference proteome</keyword>
<dbReference type="PANTHER" id="PTHR33202:SF7">
    <property type="entry name" value="FERRIC UPTAKE REGULATION PROTEIN"/>
    <property type="match status" value="1"/>
</dbReference>
<evidence type="ECO:0000256" key="3">
    <source>
        <dbReference type="ARBA" id="ARBA00022833"/>
    </source>
</evidence>
<evidence type="ECO:0000256" key="1">
    <source>
        <dbReference type="ARBA" id="ARBA00007957"/>
    </source>
</evidence>
<evidence type="ECO:0000256" key="6">
    <source>
        <dbReference type="ARBA" id="ARBA00023163"/>
    </source>
</evidence>
<keyword evidence="5" id="KW-0238">DNA-binding</keyword>
<keyword evidence="2" id="KW-0678">Repressor</keyword>
<dbReference type="EMBL" id="BLYJ01000030">
    <property type="protein sequence ID" value="GFO88983.1"/>
    <property type="molecule type" value="Genomic_DNA"/>
</dbReference>
<organism evidence="7 8">
    <name type="scientific">Butyricicoccus faecihominis</name>
    <dbReference type="NCBI Taxonomy" id="1712515"/>
    <lineage>
        <taxon>Bacteria</taxon>
        <taxon>Bacillati</taxon>
        <taxon>Bacillota</taxon>
        <taxon>Clostridia</taxon>
        <taxon>Eubacteriales</taxon>
        <taxon>Butyricicoccaceae</taxon>
        <taxon>Butyricicoccus</taxon>
    </lineage>
</organism>
<dbReference type="InterPro" id="IPR043135">
    <property type="entry name" value="Fur_C"/>
</dbReference>
<evidence type="ECO:0000256" key="4">
    <source>
        <dbReference type="ARBA" id="ARBA00023015"/>
    </source>
</evidence>
<dbReference type="InterPro" id="IPR002481">
    <property type="entry name" value="FUR"/>
</dbReference>
<sequence>MHSYSTRQRKVLLAYLSQHPDELLSARQIADALADKNISLSAVYRNLAQLETEEKVRRSSKSGTREVYYQYLDAEGCKGALHMSCIKCGKTFHMADGNAALLAKLLAQSEQFILDTTDTILYGTCSDCKGK</sequence>
<dbReference type="PANTHER" id="PTHR33202">
    <property type="entry name" value="ZINC UPTAKE REGULATION PROTEIN"/>
    <property type="match status" value="1"/>
</dbReference>
<comment type="similarity">
    <text evidence="1">Belongs to the Fur family.</text>
</comment>
<dbReference type="Gene3D" id="3.30.1490.190">
    <property type="match status" value="1"/>
</dbReference>
<evidence type="ECO:0000313" key="8">
    <source>
        <dbReference type="Proteomes" id="UP000620147"/>
    </source>
</evidence>
<keyword evidence="4" id="KW-0805">Transcription regulation</keyword>
<dbReference type="SUPFAM" id="SSF46785">
    <property type="entry name" value="Winged helix' DNA-binding domain"/>
    <property type="match status" value="1"/>
</dbReference>
<dbReference type="InterPro" id="IPR036390">
    <property type="entry name" value="WH_DNA-bd_sf"/>
</dbReference>
<dbReference type="Pfam" id="PF01475">
    <property type="entry name" value="FUR"/>
    <property type="match status" value="1"/>
</dbReference>
<evidence type="ECO:0000313" key="7">
    <source>
        <dbReference type="EMBL" id="GFO88983.1"/>
    </source>
</evidence>
<keyword evidence="6" id="KW-0804">Transcription</keyword>
<keyword evidence="3" id="KW-0862">Zinc</keyword>
<evidence type="ECO:0008006" key="9">
    <source>
        <dbReference type="Google" id="ProtNLM"/>
    </source>
</evidence>
<proteinExistence type="inferred from homology"/>
<accession>A0ABQ1E261</accession>
<dbReference type="Gene3D" id="1.10.10.10">
    <property type="entry name" value="Winged helix-like DNA-binding domain superfamily/Winged helix DNA-binding domain"/>
    <property type="match status" value="1"/>
</dbReference>
<name>A0ABQ1E261_9FIRM</name>